<keyword evidence="7" id="KW-0653">Protein transport</keyword>
<dbReference type="RefSeq" id="WP_253445467.1">
    <property type="nucleotide sequence ID" value="NZ_JALJYF010000001.1"/>
</dbReference>
<evidence type="ECO:0000313" key="14">
    <source>
        <dbReference type="Proteomes" id="UP001523550"/>
    </source>
</evidence>
<dbReference type="EMBL" id="JALJYF010000001">
    <property type="protein sequence ID" value="MCP1726723.1"/>
    <property type="molecule type" value="Genomic_DNA"/>
</dbReference>
<gene>
    <name evidence="13" type="ORF">J2T60_000688</name>
</gene>
<evidence type="ECO:0000256" key="9">
    <source>
        <dbReference type="ARBA" id="ARBA00023136"/>
    </source>
</evidence>
<accession>A0ABT1G8R3</accession>
<protein>
    <submittedName>
        <fullName evidence="13">General secretion pathway protein C</fullName>
    </submittedName>
</protein>
<keyword evidence="8 11" id="KW-1133">Transmembrane helix</keyword>
<dbReference type="Gene3D" id="2.30.42.10">
    <property type="match status" value="1"/>
</dbReference>
<feature type="domain" description="Type II secretion system protein GspC N-terminal" evidence="12">
    <location>
        <begin position="32"/>
        <end position="176"/>
    </location>
</feature>
<evidence type="ECO:0000256" key="1">
    <source>
        <dbReference type="ARBA" id="ARBA00004533"/>
    </source>
</evidence>
<evidence type="ECO:0000259" key="12">
    <source>
        <dbReference type="Pfam" id="PF11356"/>
    </source>
</evidence>
<evidence type="ECO:0000256" key="2">
    <source>
        <dbReference type="ARBA" id="ARBA00007986"/>
    </source>
</evidence>
<name>A0ABT1G8R3_9GAMM</name>
<dbReference type="Pfam" id="PF11356">
    <property type="entry name" value="T2SSC"/>
    <property type="match status" value="1"/>
</dbReference>
<evidence type="ECO:0000256" key="6">
    <source>
        <dbReference type="ARBA" id="ARBA00022692"/>
    </source>
</evidence>
<proteinExistence type="inferred from homology"/>
<sequence length="307" mass="33320">MAFRLANIAQWRNPDQEQLQRLGRRLPVFVSLLLVIAIAYALADTTWKLIPLNDEAADAAPPAQSPANANGEGRGVADLDQLLAQSVFGDPDPEDDPTQELDLAEVDAPETQLNLELRGVLATEIPEMARAIIASDTDDDESYSVGDSIGSGASVRAIYRDRVILERGGELETLRLPRDDDEGLTLSQRANGDGGDQDDREVTVPDEVADLRSAIQEDPERITDVIRPTPHHVDGEMVGFRIFPGSMREAFQAMDLRAGDIVTAVDGQNLDSPAAGMQLMNDLQDASSVELTIQRGGREIQVTISLD</sequence>
<dbReference type="Proteomes" id="UP001523550">
    <property type="component" value="Unassembled WGS sequence"/>
</dbReference>
<feature type="transmembrane region" description="Helical" evidence="11">
    <location>
        <begin position="26"/>
        <end position="43"/>
    </location>
</feature>
<keyword evidence="6 11" id="KW-0812">Transmembrane</keyword>
<dbReference type="InterPro" id="IPR024961">
    <property type="entry name" value="T2SS_GspC_N"/>
</dbReference>
<keyword evidence="14" id="KW-1185">Reference proteome</keyword>
<evidence type="ECO:0000256" key="3">
    <source>
        <dbReference type="ARBA" id="ARBA00022448"/>
    </source>
</evidence>
<evidence type="ECO:0000256" key="7">
    <source>
        <dbReference type="ARBA" id="ARBA00022927"/>
    </source>
</evidence>
<keyword evidence="3" id="KW-0813">Transport</keyword>
<dbReference type="InterPro" id="IPR001639">
    <property type="entry name" value="T2SS_protein-GspC"/>
</dbReference>
<organism evidence="13 14">
    <name type="scientific">Natronospira proteinivora</name>
    <dbReference type="NCBI Taxonomy" id="1807133"/>
    <lineage>
        <taxon>Bacteria</taxon>
        <taxon>Pseudomonadati</taxon>
        <taxon>Pseudomonadota</taxon>
        <taxon>Gammaproteobacteria</taxon>
        <taxon>Natronospirales</taxon>
        <taxon>Natronospiraceae</taxon>
        <taxon>Natronospira</taxon>
    </lineage>
</organism>
<evidence type="ECO:0000313" key="13">
    <source>
        <dbReference type="EMBL" id="MCP1726723.1"/>
    </source>
</evidence>
<keyword evidence="5" id="KW-0997">Cell inner membrane</keyword>
<comment type="caution">
    <text evidence="13">The sequence shown here is derived from an EMBL/GenBank/DDBJ whole genome shotgun (WGS) entry which is preliminary data.</text>
</comment>
<evidence type="ECO:0000256" key="4">
    <source>
        <dbReference type="ARBA" id="ARBA00022475"/>
    </source>
</evidence>
<evidence type="ECO:0000256" key="8">
    <source>
        <dbReference type="ARBA" id="ARBA00022989"/>
    </source>
</evidence>
<keyword evidence="4" id="KW-1003">Cell membrane</keyword>
<evidence type="ECO:0000256" key="10">
    <source>
        <dbReference type="SAM" id="MobiDB-lite"/>
    </source>
</evidence>
<dbReference type="SUPFAM" id="SSF50156">
    <property type="entry name" value="PDZ domain-like"/>
    <property type="match status" value="1"/>
</dbReference>
<evidence type="ECO:0000256" key="5">
    <source>
        <dbReference type="ARBA" id="ARBA00022519"/>
    </source>
</evidence>
<evidence type="ECO:0000256" key="11">
    <source>
        <dbReference type="SAM" id="Phobius"/>
    </source>
</evidence>
<dbReference type="Gene3D" id="2.30.30.830">
    <property type="match status" value="1"/>
</dbReference>
<dbReference type="NCBIfam" id="TIGR01713">
    <property type="entry name" value="typeII_sec_gspC"/>
    <property type="match status" value="1"/>
</dbReference>
<comment type="similarity">
    <text evidence="2">Belongs to the GSP C family.</text>
</comment>
<dbReference type="InterPro" id="IPR036034">
    <property type="entry name" value="PDZ_sf"/>
</dbReference>
<keyword evidence="9 11" id="KW-0472">Membrane</keyword>
<feature type="region of interest" description="Disordered" evidence="10">
    <location>
        <begin position="176"/>
        <end position="201"/>
    </location>
</feature>
<reference evidence="13 14" key="1">
    <citation type="submission" date="2022-03" db="EMBL/GenBank/DDBJ databases">
        <title>Genomic Encyclopedia of Type Strains, Phase III (KMG-III): the genomes of soil and plant-associated and newly described type strains.</title>
        <authorList>
            <person name="Whitman W."/>
        </authorList>
    </citation>
    <scope>NUCLEOTIDE SEQUENCE [LARGE SCALE GENOMIC DNA]</scope>
    <source>
        <strain evidence="13 14">BSker1</strain>
    </source>
</reference>
<comment type="subcellular location">
    <subcellularLocation>
        <location evidence="1">Cell inner membrane</location>
    </subcellularLocation>
</comment>